<evidence type="ECO:0000256" key="1">
    <source>
        <dbReference type="SAM" id="MobiDB-lite"/>
    </source>
</evidence>
<organism evidence="4 5">
    <name type="scientific">Ornithinibacillus halotolerans</name>
    <dbReference type="NCBI Taxonomy" id="1274357"/>
    <lineage>
        <taxon>Bacteria</taxon>
        <taxon>Bacillati</taxon>
        <taxon>Bacillota</taxon>
        <taxon>Bacilli</taxon>
        <taxon>Bacillales</taxon>
        <taxon>Bacillaceae</taxon>
        <taxon>Ornithinibacillus</taxon>
    </lineage>
</organism>
<accession>A0A916RR78</accession>
<dbReference type="AlphaFoldDB" id="A0A916RR78"/>
<reference evidence="4" key="2">
    <citation type="submission" date="2020-09" db="EMBL/GenBank/DDBJ databases">
        <authorList>
            <person name="Sun Q."/>
            <person name="Zhou Y."/>
        </authorList>
    </citation>
    <scope>NUCLEOTIDE SEQUENCE</scope>
    <source>
        <strain evidence="4">CGMCC 1.12408</strain>
    </source>
</reference>
<dbReference type="InterPro" id="IPR032693">
    <property type="entry name" value="YtkA-like_dom"/>
</dbReference>
<feature type="signal peptide" evidence="2">
    <location>
        <begin position="1"/>
        <end position="24"/>
    </location>
</feature>
<sequence>MKSKLIFIILIAGALLLTACSGNSQNENEDELLILEATLEVPETADVNEEITLSANVTYGDKSVTDADEVVYEIWEEGNKEESYKIESTNNEDGTYTATTSFDKDGIFHVQVHVTARALHTMPKQAITIGEGGHYEHSDENADDEHGDHGDHGEHGENNHDEH</sequence>
<gene>
    <name evidence="4" type="ORF">GCM10008025_06950</name>
</gene>
<reference evidence="4" key="1">
    <citation type="journal article" date="2014" name="Int. J. Syst. Evol. Microbiol.">
        <title>Complete genome sequence of Corynebacterium casei LMG S-19264T (=DSM 44701T), isolated from a smear-ripened cheese.</title>
        <authorList>
            <consortium name="US DOE Joint Genome Institute (JGI-PGF)"/>
            <person name="Walter F."/>
            <person name="Albersmeier A."/>
            <person name="Kalinowski J."/>
            <person name="Ruckert C."/>
        </authorList>
    </citation>
    <scope>NUCLEOTIDE SEQUENCE</scope>
    <source>
        <strain evidence="4">CGMCC 1.12408</strain>
    </source>
</reference>
<proteinExistence type="predicted"/>
<comment type="caution">
    <text evidence="4">The sequence shown here is derived from an EMBL/GenBank/DDBJ whole genome shotgun (WGS) entry which is preliminary data.</text>
</comment>
<evidence type="ECO:0000259" key="3">
    <source>
        <dbReference type="Pfam" id="PF13115"/>
    </source>
</evidence>
<dbReference type="Pfam" id="PF13115">
    <property type="entry name" value="YtkA"/>
    <property type="match status" value="1"/>
</dbReference>
<keyword evidence="2" id="KW-0732">Signal</keyword>
<dbReference type="RefSeq" id="WP_188383306.1">
    <property type="nucleotide sequence ID" value="NZ_BMEY01000003.1"/>
</dbReference>
<dbReference type="Proteomes" id="UP000613512">
    <property type="component" value="Unassembled WGS sequence"/>
</dbReference>
<feature type="compositionally biased region" description="Basic and acidic residues" evidence="1">
    <location>
        <begin position="133"/>
        <end position="163"/>
    </location>
</feature>
<evidence type="ECO:0000313" key="4">
    <source>
        <dbReference type="EMBL" id="GGA65756.1"/>
    </source>
</evidence>
<evidence type="ECO:0000256" key="2">
    <source>
        <dbReference type="SAM" id="SignalP"/>
    </source>
</evidence>
<feature type="region of interest" description="Disordered" evidence="1">
    <location>
        <begin position="132"/>
        <end position="163"/>
    </location>
</feature>
<dbReference type="PROSITE" id="PS51257">
    <property type="entry name" value="PROKAR_LIPOPROTEIN"/>
    <property type="match status" value="1"/>
</dbReference>
<dbReference type="EMBL" id="BMEY01000003">
    <property type="protein sequence ID" value="GGA65756.1"/>
    <property type="molecule type" value="Genomic_DNA"/>
</dbReference>
<keyword evidence="5" id="KW-1185">Reference proteome</keyword>
<name>A0A916RR78_9BACI</name>
<feature type="domain" description="YtkA-like" evidence="3">
    <location>
        <begin position="35"/>
        <end position="113"/>
    </location>
</feature>
<feature type="chain" id="PRO_5037824133" description="YtkA-like domain-containing protein" evidence="2">
    <location>
        <begin position="25"/>
        <end position="163"/>
    </location>
</feature>
<evidence type="ECO:0000313" key="5">
    <source>
        <dbReference type="Proteomes" id="UP000613512"/>
    </source>
</evidence>
<protein>
    <recommendedName>
        <fullName evidence="3">YtkA-like domain-containing protein</fullName>
    </recommendedName>
</protein>